<proteinExistence type="predicted"/>
<evidence type="ECO:0000313" key="2">
    <source>
        <dbReference type="EMBL" id="PWN93693.1"/>
    </source>
</evidence>
<gene>
    <name evidence="2" type="ORF">FA10DRAFT_28810</name>
</gene>
<feature type="transmembrane region" description="Helical" evidence="1">
    <location>
        <begin position="62"/>
        <end position="87"/>
    </location>
</feature>
<keyword evidence="1" id="KW-0812">Transmembrane</keyword>
<dbReference type="InParanoid" id="A0A316Z073"/>
<dbReference type="Proteomes" id="UP000245768">
    <property type="component" value="Unassembled WGS sequence"/>
</dbReference>
<organism evidence="2 3">
    <name type="scientific">Acaromyces ingoldii</name>
    <dbReference type="NCBI Taxonomy" id="215250"/>
    <lineage>
        <taxon>Eukaryota</taxon>
        <taxon>Fungi</taxon>
        <taxon>Dikarya</taxon>
        <taxon>Basidiomycota</taxon>
        <taxon>Ustilaginomycotina</taxon>
        <taxon>Exobasidiomycetes</taxon>
        <taxon>Exobasidiales</taxon>
        <taxon>Cryptobasidiaceae</taxon>
        <taxon>Acaromyces</taxon>
    </lineage>
</organism>
<dbReference type="RefSeq" id="XP_025380891.1">
    <property type="nucleotide sequence ID" value="XM_025524178.1"/>
</dbReference>
<evidence type="ECO:0000256" key="1">
    <source>
        <dbReference type="SAM" id="Phobius"/>
    </source>
</evidence>
<evidence type="ECO:0000313" key="3">
    <source>
        <dbReference type="Proteomes" id="UP000245768"/>
    </source>
</evidence>
<keyword evidence="1" id="KW-1133">Transmembrane helix</keyword>
<name>A0A316Z073_9BASI</name>
<dbReference type="EMBL" id="KZ819634">
    <property type="protein sequence ID" value="PWN93693.1"/>
    <property type="molecule type" value="Genomic_DNA"/>
</dbReference>
<accession>A0A316Z073</accession>
<sequence length="99" mass="10899">MFCNRSSSSSSSSSSSLSMACPSLFFSCTLSPRQRVHATRTMASPSSPGLSSLTTFTAFLFRSLFLSCYLSLSVFSLFSLVFLPLFFEYTRLQGAMFAH</sequence>
<dbReference type="AlphaFoldDB" id="A0A316Z073"/>
<dbReference type="PROSITE" id="PS51257">
    <property type="entry name" value="PROKAR_LIPOPROTEIN"/>
    <property type="match status" value="1"/>
</dbReference>
<keyword evidence="1" id="KW-0472">Membrane</keyword>
<keyword evidence="3" id="KW-1185">Reference proteome</keyword>
<reference evidence="2" key="1">
    <citation type="journal article" date="2018" name="Mol. Biol. Evol.">
        <title>Broad Genomic Sampling Reveals a Smut Pathogenic Ancestry of the Fungal Clade Ustilaginomycotina.</title>
        <authorList>
            <person name="Kijpornyongpan T."/>
            <person name="Mondo S.J."/>
            <person name="Barry K."/>
            <person name="Sandor L."/>
            <person name="Lee J."/>
            <person name="Lipzen A."/>
            <person name="Pangilinan J."/>
            <person name="LaButti K."/>
            <person name="Hainaut M."/>
            <person name="Henrissat B."/>
            <person name="Grigoriev I.V."/>
            <person name="Spatafora J.W."/>
            <person name="Aime M.C."/>
        </authorList>
    </citation>
    <scope>NUCLEOTIDE SEQUENCE [LARGE SCALE GENOMIC DNA]</scope>
    <source>
        <strain evidence="2">MCA 4198</strain>
    </source>
</reference>
<dbReference type="GeneID" id="37046094"/>
<protein>
    <submittedName>
        <fullName evidence="2">Uncharacterized protein</fullName>
    </submittedName>
</protein>